<comment type="caution">
    <text evidence="9">The sequence shown here is derived from an EMBL/GenBank/DDBJ whole genome shotgun (WGS) entry which is preliminary data.</text>
</comment>
<accession>A0AAD9SK95</accession>
<dbReference type="PROSITE" id="PS51257">
    <property type="entry name" value="PROKAR_LIPOPROTEIN"/>
    <property type="match status" value="1"/>
</dbReference>
<dbReference type="Proteomes" id="UP001265746">
    <property type="component" value="Unassembled WGS sequence"/>
</dbReference>
<dbReference type="PANTHER" id="PTHR34187:SF2">
    <property type="entry name" value="DUF202 DOMAIN-CONTAINING PROTEIN"/>
    <property type="match status" value="1"/>
</dbReference>
<feature type="transmembrane region" description="Helical" evidence="7">
    <location>
        <begin position="330"/>
        <end position="352"/>
    </location>
</feature>
<dbReference type="Pfam" id="PF02656">
    <property type="entry name" value="DUF202"/>
    <property type="match status" value="1"/>
</dbReference>
<sequence length="359" mass="37796">MAAPRPGGSPPSSSSCSHSPSSIPGPAGALPNVTRARTTASAPSIPTPQQLRRTSSGASTKHIRRVNTQDRIGDILELGRERAETMSPARSPPAFFRRGGSTPTNTTTFGEHDEVQQEEPDETTGIITRAPNTSAASGMNYQSTVESAGTRARKAAASRNGDAPGDEPQRPDDARDATKGGGAARAPLAGAGNGAQNGRGQENGNGAAGDKEEQAWWRATLANFGSIELENKGSVARDHLALERTFLAWLRTSLSFASIGVAITQLFRLNTSLSDSPSDSTSQHTLRHLGKPLGAVFLGISILILFLGYHRYFQSQKYIILGKFPASRGTVILVSLVALVLMVISLIVVVVVQPSARPG</sequence>
<feature type="compositionally biased region" description="Low complexity" evidence="6">
    <location>
        <begin position="1"/>
        <end position="26"/>
    </location>
</feature>
<dbReference type="PANTHER" id="PTHR34187">
    <property type="entry name" value="FGR18P"/>
    <property type="match status" value="1"/>
</dbReference>
<proteinExistence type="predicted"/>
<organism evidence="9 10">
    <name type="scientific">Phomopsis amygdali</name>
    <name type="common">Fusicoccum amygdali</name>
    <dbReference type="NCBI Taxonomy" id="1214568"/>
    <lineage>
        <taxon>Eukaryota</taxon>
        <taxon>Fungi</taxon>
        <taxon>Dikarya</taxon>
        <taxon>Ascomycota</taxon>
        <taxon>Pezizomycotina</taxon>
        <taxon>Sordariomycetes</taxon>
        <taxon>Sordariomycetidae</taxon>
        <taxon>Diaporthales</taxon>
        <taxon>Diaporthaceae</taxon>
        <taxon>Diaporthe</taxon>
    </lineage>
</organism>
<evidence type="ECO:0000256" key="4">
    <source>
        <dbReference type="ARBA" id="ARBA00022989"/>
    </source>
</evidence>
<dbReference type="AlphaFoldDB" id="A0AAD9SK95"/>
<dbReference type="InterPro" id="IPR052053">
    <property type="entry name" value="IM_YidH-like"/>
</dbReference>
<dbReference type="GO" id="GO:0005886">
    <property type="term" value="C:plasma membrane"/>
    <property type="evidence" value="ECO:0007669"/>
    <property type="project" value="UniProtKB-SubCell"/>
</dbReference>
<keyword evidence="4 7" id="KW-1133">Transmembrane helix</keyword>
<evidence type="ECO:0000256" key="5">
    <source>
        <dbReference type="ARBA" id="ARBA00023136"/>
    </source>
</evidence>
<feature type="region of interest" description="Disordered" evidence="6">
    <location>
        <begin position="1"/>
        <end position="211"/>
    </location>
</feature>
<feature type="domain" description="DUF202" evidence="8">
    <location>
        <begin position="237"/>
        <end position="317"/>
    </location>
</feature>
<gene>
    <name evidence="9" type="ORF">N8I77_004115</name>
</gene>
<reference evidence="9" key="1">
    <citation type="submission" date="2023-06" db="EMBL/GenBank/DDBJ databases">
        <authorList>
            <person name="Noh H."/>
        </authorList>
    </citation>
    <scope>NUCLEOTIDE SEQUENCE</scope>
    <source>
        <strain evidence="9">DUCC20226</strain>
    </source>
</reference>
<evidence type="ECO:0000259" key="8">
    <source>
        <dbReference type="Pfam" id="PF02656"/>
    </source>
</evidence>
<feature type="compositionally biased region" description="Basic and acidic residues" evidence="6">
    <location>
        <begin position="167"/>
        <end position="178"/>
    </location>
</feature>
<feature type="compositionally biased region" description="Polar residues" evidence="6">
    <location>
        <begin position="35"/>
        <end position="59"/>
    </location>
</feature>
<name>A0AAD9SK95_PHOAM</name>
<comment type="subcellular location">
    <subcellularLocation>
        <location evidence="1">Cell membrane</location>
        <topology evidence="1">Multi-pass membrane protein</topology>
    </subcellularLocation>
</comment>
<evidence type="ECO:0000256" key="2">
    <source>
        <dbReference type="ARBA" id="ARBA00022475"/>
    </source>
</evidence>
<keyword evidence="3 7" id="KW-0812">Transmembrane</keyword>
<dbReference type="EMBL" id="JAUJFL010000002">
    <property type="protein sequence ID" value="KAK2610708.1"/>
    <property type="molecule type" value="Genomic_DNA"/>
</dbReference>
<keyword evidence="2" id="KW-1003">Cell membrane</keyword>
<keyword evidence="10" id="KW-1185">Reference proteome</keyword>
<feature type="compositionally biased region" description="Gly residues" evidence="6">
    <location>
        <begin position="191"/>
        <end position="207"/>
    </location>
</feature>
<evidence type="ECO:0000256" key="1">
    <source>
        <dbReference type="ARBA" id="ARBA00004651"/>
    </source>
</evidence>
<protein>
    <recommendedName>
        <fullName evidence="8">DUF202 domain-containing protein</fullName>
    </recommendedName>
</protein>
<feature type="transmembrane region" description="Helical" evidence="7">
    <location>
        <begin position="289"/>
        <end position="309"/>
    </location>
</feature>
<evidence type="ECO:0000313" key="10">
    <source>
        <dbReference type="Proteomes" id="UP001265746"/>
    </source>
</evidence>
<evidence type="ECO:0000256" key="3">
    <source>
        <dbReference type="ARBA" id="ARBA00022692"/>
    </source>
</evidence>
<evidence type="ECO:0000256" key="6">
    <source>
        <dbReference type="SAM" id="MobiDB-lite"/>
    </source>
</evidence>
<feature type="compositionally biased region" description="Basic and acidic residues" evidence="6">
    <location>
        <begin position="67"/>
        <end position="84"/>
    </location>
</feature>
<evidence type="ECO:0000256" key="7">
    <source>
        <dbReference type="SAM" id="Phobius"/>
    </source>
</evidence>
<dbReference type="InterPro" id="IPR003807">
    <property type="entry name" value="DUF202"/>
</dbReference>
<feature type="compositionally biased region" description="Polar residues" evidence="6">
    <location>
        <begin position="130"/>
        <end position="147"/>
    </location>
</feature>
<keyword evidence="5 7" id="KW-0472">Membrane</keyword>
<evidence type="ECO:0000313" key="9">
    <source>
        <dbReference type="EMBL" id="KAK2610708.1"/>
    </source>
</evidence>